<feature type="transmembrane region" description="Helical" evidence="1">
    <location>
        <begin position="237"/>
        <end position="258"/>
    </location>
</feature>
<comment type="caution">
    <text evidence="3">The sequence shown here is derived from an EMBL/GenBank/DDBJ whole genome shotgun (WGS) entry which is preliminary data.</text>
</comment>
<evidence type="ECO:0000256" key="1">
    <source>
        <dbReference type="SAM" id="Phobius"/>
    </source>
</evidence>
<evidence type="ECO:0000259" key="2">
    <source>
        <dbReference type="Pfam" id="PF02517"/>
    </source>
</evidence>
<dbReference type="Pfam" id="PF02517">
    <property type="entry name" value="Rce1-like"/>
    <property type="match status" value="1"/>
</dbReference>
<sequence>MNELRRTVRSRPVVSFFLLSVGVSWSLWGLQLVVPYQPFVSFGLGFVFYLFGFVPHFGPLFAAVVLVWLAGGDLRSWASQIGRWRVAPYWYGFALLLPLLCSVGVVIASALLINAPWQNPFRTAPGYAPVFISFVITAFGLEAGFRGFALPRLQRRFNALVASVVLGVAWAVWSLPQLLFPGSVLSTFSMFVYVPAVIVFSVLLTYIYNSTNGSVLVATVLSAGIQTGLATSSTPILAMQLVTLAVWTVPALWVANFYGEERLAERLPPTENHIDLLDE</sequence>
<dbReference type="AlphaFoldDB" id="M0NG05"/>
<gene>
    <name evidence="3" type="ORF">C450_01122</name>
</gene>
<accession>M0NG05</accession>
<keyword evidence="1" id="KW-1133">Transmembrane helix</keyword>
<evidence type="ECO:0000313" key="4">
    <source>
        <dbReference type="Proteomes" id="UP000011625"/>
    </source>
</evidence>
<keyword evidence="4" id="KW-1185">Reference proteome</keyword>
<keyword evidence="1" id="KW-0812">Transmembrane</keyword>
<organism evidence="3 4">
    <name type="scientific">Halococcus salifodinae DSM 8989</name>
    <dbReference type="NCBI Taxonomy" id="1227456"/>
    <lineage>
        <taxon>Archaea</taxon>
        <taxon>Methanobacteriati</taxon>
        <taxon>Methanobacteriota</taxon>
        <taxon>Stenosarchaea group</taxon>
        <taxon>Halobacteria</taxon>
        <taxon>Halobacteriales</taxon>
        <taxon>Halococcaceae</taxon>
        <taxon>Halococcus</taxon>
    </lineage>
</organism>
<dbReference type="PATRIC" id="fig|1227456.3.peg.236"/>
<feature type="transmembrane region" description="Helical" evidence="1">
    <location>
        <begin position="46"/>
        <end position="69"/>
    </location>
</feature>
<keyword evidence="1" id="KW-0472">Membrane</keyword>
<dbReference type="STRING" id="1227456.C450_01122"/>
<dbReference type="PANTHER" id="PTHR35797">
    <property type="entry name" value="PROTEASE-RELATED"/>
    <property type="match status" value="1"/>
</dbReference>
<dbReference type="EMBL" id="AOME01000012">
    <property type="protein sequence ID" value="EMA55615.1"/>
    <property type="molecule type" value="Genomic_DNA"/>
</dbReference>
<proteinExistence type="predicted"/>
<feature type="transmembrane region" description="Helical" evidence="1">
    <location>
        <begin position="126"/>
        <end position="145"/>
    </location>
</feature>
<feature type="domain" description="CAAX prenyl protease 2/Lysostaphin resistance protein A-like" evidence="2">
    <location>
        <begin position="129"/>
        <end position="221"/>
    </location>
</feature>
<feature type="transmembrane region" description="Helical" evidence="1">
    <location>
        <begin position="12"/>
        <end position="34"/>
    </location>
</feature>
<dbReference type="RefSeq" id="WP_005038937.1">
    <property type="nucleotide sequence ID" value="NZ_AOME01000012.1"/>
</dbReference>
<dbReference type="Proteomes" id="UP000011625">
    <property type="component" value="Unassembled WGS sequence"/>
</dbReference>
<evidence type="ECO:0000313" key="3">
    <source>
        <dbReference type="EMBL" id="EMA55615.1"/>
    </source>
</evidence>
<dbReference type="OrthoDB" id="28575at2157"/>
<dbReference type="GO" id="GO:0004175">
    <property type="term" value="F:endopeptidase activity"/>
    <property type="evidence" value="ECO:0007669"/>
    <property type="project" value="UniProtKB-ARBA"/>
</dbReference>
<protein>
    <submittedName>
        <fullName evidence="3">Abortive infection protein</fullName>
    </submittedName>
</protein>
<dbReference type="GO" id="GO:0080120">
    <property type="term" value="P:CAAX-box protein maturation"/>
    <property type="evidence" value="ECO:0007669"/>
    <property type="project" value="UniProtKB-ARBA"/>
</dbReference>
<feature type="transmembrane region" description="Helical" evidence="1">
    <location>
        <begin position="215"/>
        <end position="231"/>
    </location>
</feature>
<feature type="transmembrane region" description="Helical" evidence="1">
    <location>
        <begin position="89"/>
        <end position="114"/>
    </location>
</feature>
<reference evidence="3 4" key="1">
    <citation type="journal article" date="2014" name="PLoS Genet.">
        <title>Phylogenetically driven sequencing of extremely halophilic archaea reveals strategies for static and dynamic osmo-response.</title>
        <authorList>
            <person name="Becker E.A."/>
            <person name="Seitzer P.M."/>
            <person name="Tritt A."/>
            <person name="Larsen D."/>
            <person name="Krusor M."/>
            <person name="Yao A.I."/>
            <person name="Wu D."/>
            <person name="Madern D."/>
            <person name="Eisen J.A."/>
            <person name="Darling A.E."/>
            <person name="Facciotti M.T."/>
        </authorList>
    </citation>
    <scope>NUCLEOTIDE SEQUENCE [LARGE SCALE GENOMIC DNA]</scope>
    <source>
        <strain evidence="3 4">DSM 8989</strain>
    </source>
</reference>
<feature type="transmembrane region" description="Helical" evidence="1">
    <location>
        <begin position="157"/>
        <end position="176"/>
    </location>
</feature>
<feature type="transmembrane region" description="Helical" evidence="1">
    <location>
        <begin position="188"/>
        <end position="208"/>
    </location>
</feature>
<dbReference type="InterPro" id="IPR042150">
    <property type="entry name" value="MmRce1-like"/>
</dbReference>
<dbReference type="InterPro" id="IPR003675">
    <property type="entry name" value="Rce1/LyrA-like_dom"/>
</dbReference>
<dbReference type="PANTHER" id="PTHR35797:SF1">
    <property type="entry name" value="PROTEASE"/>
    <property type="match status" value="1"/>
</dbReference>
<name>M0NG05_9EURY</name>